<dbReference type="RefSeq" id="WP_179237932.1">
    <property type="nucleotide sequence ID" value="NZ_JACBNQ010000008.1"/>
</dbReference>
<sequence length="122" mass="13497">MLKKIDKNQKRKERHYSIRNKVVGTPERPRLNIFKSSKHIYAQVIDDATGVTLASASTLDKELVGQVAELTKTDAAKLVGKTVGERAKDKGINAVVFDRGGYLYHGRVKLLADGARESGLEF</sequence>
<proteinExistence type="inferred from homology"/>
<reference evidence="8" key="1">
    <citation type="submission" date="2020-07" db="EMBL/GenBank/DDBJ databases">
        <title>Genomic analysis of a strain of Sedimentibacter Hydroxybenzoicus DSM7310.</title>
        <authorList>
            <person name="Ma S."/>
        </authorList>
    </citation>
    <scope>NUCLEOTIDE SEQUENCE</scope>
    <source>
        <strain evidence="8">DSM 7310</strain>
    </source>
</reference>
<evidence type="ECO:0000256" key="1">
    <source>
        <dbReference type="ARBA" id="ARBA00007116"/>
    </source>
</evidence>
<gene>
    <name evidence="7 8" type="primary">rplR</name>
    <name evidence="8" type="ORF">HZF24_08700</name>
</gene>
<dbReference type="GO" id="GO:0006412">
    <property type="term" value="P:translation"/>
    <property type="evidence" value="ECO:0007669"/>
    <property type="project" value="UniProtKB-UniRule"/>
</dbReference>
<name>A0A974BK40_SEDHY</name>
<keyword evidence="5 7" id="KW-0687">Ribonucleoprotein</keyword>
<dbReference type="GO" id="GO:0022625">
    <property type="term" value="C:cytosolic large ribosomal subunit"/>
    <property type="evidence" value="ECO:0007669"/>
    <property type="project" value="TreeGrafter"/>
</dbReference>
<dbReference type="PANTHER" id="PTHR12899:SF3">
    <property type="entry name" value="LARGE RIBOSOMAL SUBUNIT PROTEIN UL18M"/>
    <property type="match status" value="1"/>
</dbReference>
<accession>A0A974BK40</accession>
<dbReference type="EMBL" id="JACBNQ010000008">
    <property type="protein sequence ID" value="NYB74222.1"/>
    <property type="molecule type" value="Genomic_DNA"/>
</dbReference>
<comment type="caution">
    <text evidence="8">The sequence shown here is derived from an EMBL/GenBank/DDBJ whole genome shotgun (WGS) entry which is preliminary data.</text>
</comment>
<evidence type="ECO:0000256" key="2">
    <source>
        <dbReference type="ARBA" id="ARBA00022730"/>
    </source>
</evidence>
<dbReference type="AlphaFoldDB" id="A0A974BK40"/>
<dbReference type="NCBIfam" id="TIGR00060">
    <property type="entry name" value="L18_bact"/>
    <property type="match status" value="1"/>
</dbReference>
<keyword evidence="3 7" id="KW-0694">RNA-binding</keyword>
<comment type="similarity">
    <text evidence="1 7">Belongs to the universal ribosomal protein uL18 family.</text>
</comment>
<evidence type="ECO:0000256" key="5">
    <source>
        <dbReference type="ARBA" id="ARBA00023274"/>
    </source>
</evidence>
<dbReference type="InterPro" id="IPR004389">
    <property type="entry name" value="Ribosomal_uL18_bac-type"/>
</dbReference>
<keyword evidence="2 7" id="KW-0699">rRNA-binding</keyword>
<dbReference type="InterPro" id="IPR057268">
    <property type="entry name" value="Ribosomal_L18"/>
</dbReference>
<dbReference type="GO" id="GO:0008097">
    <property type="term" value="F:5S rRNA binding"/>
    <property type="evidence" value="ECO:0007669"/>
    <property type="project" value="TreeGrafter"/>
</dbReference>
<dbReference type="GO" id="GO:0003735">
    <property type="term" value="F:structural constituent of ribosome"/>
    <property type="evidence" value="ECO:0007669"/>
    <property type="project" value="InterPro"/>
</dbReference>
<evidence type="ECO:0000313" key="8">
    <source>
        <dbReference type="EMBL" id="NYB74222.1"/>
    </source>
</evidence>
<evidence type="ECO:0000256" key="3">
    <source>
        <dbReference type="ARBA" id="ARBA00022884"/>
    </source>
</evidence>
<dbReference type="Proteomes" id="UP000611629">
    <property type="component" value="Unassembled WGS sequence"/>
</dbReference>
<comment type="subunit">
    <text evidence="7">Part of the 50S ribosomal subunit; part of the 5S rRNA/L5/L18/L25 subcomplex. Contacts the 5S and 23S rRNAs.</text>
</comment>
<comment type="function">
    <text evidence="7">This is one of the proteins that bind and probably mediate the attachment of the 5S RNA into the large ribosomal subunit, where it forms part of the central protuberance.</text>
</comment>
<evidence type="ECO:0000256" key="6">
    <source>
        <dbReference type="ARBA" id="ARBA00035197"/>
    </source>
</evidence>
<dbReference type="Pfam" id="PF00861">
    <property type="entry name" value="Ribosomal_L18p"/>
    <property type="match status" value="1"/>
</dbReference>
<keyword evidence="9" id="KW-1185">Reference proteome</keyword>
<keyword evidence="4 7" id="KW-0689">Ribosomal protein</keyword>
<organism evidence="8 9">
    <name type="scientific">Sedimentibacter hydroxybenzoicus DSM 7310</name>
    <dbReference type="NCBI Taxonomy" id="1123245"/>
    <lineage>
        <taxon>Bacteria</taxon>
        <taxon>Bacillati</taxon>
        <taxon>Bacillota</taxon>
        <taxon>Tissierellia</taxon>
        <taxon>Sedimentibacter</taxon>
    </lineage>
</organism>
<dbReference type="InterPro" id="IPR005484">
    <property type="entry name" value="Ribosomal_uL18_bac/plant/anim"/>
</dbReference>
<dbReference type="CDD" id="cd00432">
    <property type="entry name" value="Ribosomal_L18_L5e"/>
    <property type="match status" value="1"/>
</dbReference>
<evidence type="ECO:0000256" key="4">
    <source>
        <dbReference type="ARBA" id="ARBA00022980"/>
    </source>
</evidence>
<evidence type="ECO:0000256" key="7">
    <source>
        <dbReference type="HAMAP-Rule" id="MF_01337"/>
    </source>
</evidence>
<dbReference type="FunFam" id="3.30.420.100:FF:000001">
    <property type="entry name" value="50S ribosomal protein L18"/>
    <property type="match status" value="1"/>
</dbReference>
<dbReference type="HAMAP" id="MF_01337_B">
    <property type="entry name" value="Ribosomal_uL18_B"/>
    <property type="match status" value="1"/>
</dbReference>
<protein>
    <recommendedName>
        <fullName evidence="6 7">Large ribosomal subunit protein uL18</fullName>
    </recommendedName>
</protein>
<dbReference type="PANTHER" id="PTHR12899">
    <property type="entry name" value="39S RIBOSOMAL PROTEIN L18, MITOCHONDRIAL"/>
    <property type="match status" value="1"/>
</dbReference>
<dbReference type="Gene3D" id="3.30.420.100">
    <property type="match status" value="1"/>
</dbReference>
<evidence type="ECO:0000313" key="9">
    <source>
        <dbReference type="Proteomes" id="UP000611629"/>
    </source>
</evidence>
<dbReference type="SUPFAM" id="SSF53137">
    <property type="entry name" value="Translational machinery components"/>
    <property type="match status" value="1"/>
</dbReference>